<dbReference type="SUPFAM" id="SSF52091">
    <property type="entry name" value="SpoIIaa-like"/>
    <property type="match status" value="1"/>
</dbReference>
<gene>
    <name evidence="1" type="ORF">SAMN06295912_1723</name>
</gene>
<sequence>MLEILPSPDNVAAYKLSGVVDGDDYDRLIADLEARLKRREKWGVLADLSEFRDITLQAAGKDFRYGLSKLLQLNRFPREAVITDKEWIRTLARVASPLIPFVEIRSFAPAEAAAAMDWVAGVP</sequence>
<dbReference type="Proteomes" id="UP000198281">
    <property type="component" value="Unassembled WGS sequence"/>
</dbReference>
<dbReference type="AlphaFoldDB" id="A0A239L1H5"/>
<dbReference type="InterPro" id="IPR021866">
    <property type="entry name" value="SpoIIAA-like"/>
</dbReference>
<dbReference type="Pfam" id="PF11964">
    <property type="entry name" value="SpoIIAA-like"/>
    <property type="match status" value="1"/>
</dbReference>
<evidence type="ECO:0000313" key="2">
    <source>
        <dbReference type="Proteomes" id="UP000198281"/>
    </source>
</evidence>
<name>A0A239L1H5_9SPHN</name>
<dbReference type="InterPro" id="IPR038396">
    <property type="entry name" value="SpoIIAA-like_sf"/>
</dbReference>
<reference evidence="2" key="1">
    <citation type="submission" date="2017-06" db="EMBL/GenBank/DDBJ databases">
        <authorList>
            <person name="Varghese N."/>
            <person name="Submissions S."/>
        </authorList>
    </citation>
    <scope>NUCLEOTIDE SEQUENCE [LARGE SCALE GENOMIC DNA]</scope>
    <source>
        <strain evidence="2">LNB2</strain>
    </source>
</reference>
<evidence type="ECO:0000313" key="1">
    <source>
        <dbReference type="EMBL" id="SNT24150.1"/>
    </source>
</evidence>
<organism evidence="1 2">
    <name type="scientific">Edaphosphingomonas laterariae</name>
    <dbReference type="NCBI Taxonomy" id="861865"/>
    <lineage>
        <taxon>Bacteria</taxon>
        <taxon>Pseudomonadati</taxon>
        <taxon>Pseudomonadota</taxon>
        <taxon>Alphaproteobacteria</taxon>
        <taxon>Sphingomonadales</taxon>
        <taxon>Rhizorhabdaceae</taxon>
        <taxon>Edaphosphingomonas</taxon>
    </lineage>
</organism>
<dbReference type="Gene3D" id="3.40.50.10600">
    <property type="entry name" value="SpoIIaa-like domains"/>
    <property type="match status" value="1"/>
</dbReference>
<proteinExistence type="predicted"/>
<accession>A0A239L1H5</accession>
<dbReference type="InterPro" id="IPR036513">
    <property type="entry name" value="STAS_dom_sf"/>
</dbReference>
<keyword evidence="2" id="KW-1185">Reference proteome</keyword>
<dbReference type="OrthoDB" id="7619266at2"/>
<protein>
    <submittedName>
        <fullName evidence="1">SpoIIAA-like</fullName>
    </submittedName>
</protein>
<dbReference type="RefSeq" id="WP_089221462.1">
    <property type="nucleotide sequence ID" value="NZ_FZOS01000072.1"/>
</dbReference>
<dbReference type="EMBL" id="FZOS01000072">
    <property type="protein sequence ID" value="SNT24150.1"/>
    <property type="molecule type" value="Genomic_DNA"/>
</dbReference>